<accession>A0ABS6T153</accession>
<protein>
    <submittedName>
        <fullName evidence="2">Uncharacterized protein</fullName>
    </submittedName>
</protein>
<dbReference type="Proteomes" id="UP000756530">
    <property type="component" value="Unassembled WGS sequence"/>
</dbReference>
<evidence type="ECO:0000313" key="2">
    <source>
        <dbReference type="EMBL" id="MBV7378967.1"/>
    </source>
</evidence>
<keyword evidence="1" id="KW-1133">Transmembrane helix</keyword>
<evidence type="ECO:0000313" key="3">
    <source>
        <dbReference type="Proteomes" id="UP000756530"/>
    </source>
</evidence>
<comment type="caution">
    <text evidence="2">The sequence shown here is derived from an EMBL/GenBank/DDBJ whole genome shotgun (WGS) entry which is preliminary data.</text>
</comment>
<keyword evidence="1" id="KW-0472">Membrane</keyword>
<organism evidence="2 3">
    <name type="scientific">Maritimibacter dapengensis</name>
    <dbReference type="NCBI Taxonomy" id="2836868"/>
    <lineage>
        <taxon>Bacteria</taxon>
        <taxon>Pseudomonadati</taxon>
        <taxon>Pseudomonadota</taxon>
        <taxon>Alphaproteobacteria</taxon>
        <taxon>Rhodobacterales</taxon>
        <taxon>Roseobacteraceae</taxon>
        <taxon>Maritimibacter</taxon>
    </lineage>
</organism>
<feature type="transmembrane region" description="Helical" evidence="1">
    <location>
        <begin position="51"/>
        <end position="71"/>
    </location>
</feature>
<sequence>MSKWVLWAGLILVAVALIWSLAIGLRAYPEVGSLGGRGDWFWVVAETIRQTFWLWLVGIPLVVVGTVLRLLSRG</sequence>
<evidence type="ECO:0000256" key="1">
    <source>
        <dbReference type="SAM" id="Phobius"/>
    </source>
</evidence>
<gene>
    <name evidence="2" type="ORF">KJP28_08510</name>
</gene>
<reference evidence="2 3" key="1">
    <citation type="submission" date="2021-05" db="EMBL/GenBank/DDBJ databases">
        <title>Culturable bacteria isolated from Daya Bay.</title>
        <authorList>
            <person name="Zheng W."/>
            <person name="Yu S."/>
            <person name="Huang Y."/>
        </authorList>
    </citation>
    <scope>NUCLEOTIDE SEQUENCE [LARGE SCALE GENOMIC DNA]</scope>
    <source>
        <strain evidence="2 3">DP4N28-5</strain>
    </source>
</reference>
<name>A0ABS6T153_9RHOB</name>
<dbReference type="EMBL" id="JAHUZE010000002">
    <property type="protein sequence ID" value="MBV7378967.1"/>
    <property type="molecule type" value="Genomic_DNA"/>
</dbReference>
<dbReference type="RefSeq" id="WP_218392130.1">
    <property type="nucleotide sequence ID" value="NZ_JAHUZE010000002.1"/>
</dbReference>
<proteinExistence type="predicted"/>
<keyword evidence="3" id="KW-1185">Reference proteome</keyword>
<keyword evidence="1" id="KW-0812">Transmembrane</keyword>